<keyword evidence="8" id="KW-0804">Transcription</keyword>
<proteinExistence type="inferred from homology"/>
<dbReference type="InterPro" id="IPR037138">
    <property type="entry name" value="His_deacetylse_dom_sf"/>
</dbReference>
<dbReference type="Pfam" id="PF00850">
    <property type="entry name" value="Hist_deacetyl"/>
    <property type="match status" value="1"/>
</dbReference>
<evidence type="ECO:0000313" key="11">
    <source>
        <dbReference type="EMBL" id="KAJ1921771.1"/>
    </source>
</evidence>
<organism evidence="11 12">
    <name type="scientific">Mycoemilia scoparia</name>
    <dbReference type="NCBI Taxonomy" id="417184"/>
    <lineage>
        <taxon>Eukaryota</taxon>
        <taxon>Fungi</taxon>
        <taxon>Fungi incertae sedis</taxon>
        <taxon>Zoopagomycota</taxon>
        <taxon>Kickxellomycotina</taxon>
        <taxon>Kickxellomycetes</taxon>
        <taxon>Kickxellales</taxon>
        <taxon>Kickxellaceae</taxon>
        <taxon>Mycoemilia</taxon>
    </lineage>
</organism>
<dbReference type="GO" id="GO:0040029">
    <property type="term" value="P:epigenetic regulation of gene expression"/>
    <property type="evidence" value="ECO:0007669"/>
    <property type="project" value="TreeGrafter"/>
</dbReference>
<dbReference type="Proteomes" id="UP001150538">
    <property type="component" value="Unassembled WGS sequence"/>
</dbReference>
<dbReference type="GO" id="GO:0000118">
    <property type="term" value="C:histone deacetylase complex"/>
    <property type="evidence" value="ECO:0007669"/>
    <property type="project" value="TreeGrafter"/>
</dbReference>
<evidence type="ECO:0000256" key="1">
    <source>
        <dbReference type="ARBA" id="ARBA00004123"/>
    </source>
</evidence>
<protein>
    <recommendedName>
        <fullName evidence="3">histone deacetylase</fullName>
        <ecNumber evidence="3">3.5.1.98</ecNumber>
    </recommendedName>
</protein>
<dbReference type="InterPro" id="IPR000286">
    <property type="entry name" value="HDACs"/>
</dbReference>
<accession>A0A9W8A3N4</accession>
<comment type="caution">
    <text evidence="11">The sequence shown here is derived from an EMBL/GenBank/DDBJ whole genome shotgun (WGS) entry which is preliminary data.</text>
</comment>
<evidence type="ECO:0000256" key="2">
    <source>
        <dbReference type="ARBA" id="ARBA00007738"/>
    </source>
</evidence>
<evidence type="ECO:0000256" key="4">
    <source>
        <dbReference type="ARBA" id="ARBA00022491"/>
    </source>
</evidence>
<evidence type="ECO:0000256" key="5">
    <source>
        <dbReference type="ARBA" id="ARBA00022801"/>
    </source>
</evidence>
<dbReference type="EMBL" id="JANBPU010000003">
    <property type="protein sequence ID" value="KAJ1921771.1"/>
    <property type="molecule type" value="Genomic_DNA"/>
</dbReference>
<dbReference type="OrthoDB" id="424012at2759"/>
<dbReference type="PANTHER" id="PTHR10625:SF5">
    <property type="entry name" value="HISTONE DEACETYLASE"/>
    <property type="match status" value="1"/>
</dbReference>
<dbReference type="SUPFAM" id="SSF52768">
    <property type="entry name" value="Arginase/deacetylase"/>
    <property type="match status" value="1"/>
</dbReference>
<dbReference type="EC" id="3.5.1.98" evidence="3"/>
<evidence type="ECO:0000256" key="6">
    <source>
        <dbReference type="ARBA" id="ARBA00022853"/>
    </source>
</evidence>
<feature type="domain" description="Histone deacetylase" evidence="10">
    <location>
        <begin position="50"/>
        <end position="337"/>
    </location>
</feature>
<dbReference type="Gene3D" id="3.40.800.20">
    <property type="entry name" value="Histone deacetylase domain"/>
    <property type="match status" value="1"/>
</dbReference>
<name>A0A9W8A3N4_9FUNG</name>
<dbReference type="InterPro" id="IPR023801">
    <property type="entry name" value="His_deacetylse_dom"/>
</dbReference>
<comment type="subcellular location">
    <subcellularLocation>
        <location evidence="1">Nucleus</location>
    </subcellularLocation>
</comment>
<keyword evidence="5 11" id="KW-0378">Hydrolase</keyword>
<dbReference type="InterPro" id="IPR023696">
    <property type="entry name" value="Ureohydrolase_dom_sf"/>
</dbReference>
<comment type="similarity">
    <text evidence="2">Belongs to the histone deacetylase family. HD type 2 subfamily.</text>
</comment>
<keyword evidence="7" id="KW-0805">Transcription regulation</keyword>
<gene>
    <name evidence="11" type="primary">HDA1</name>
    <name evidence="11" type="ORF">H4219_000504</name>
</gene>
<evidence type="ECO:0000313" key="12">
    <source>
        <dbReference type="Proteomes" id="UP001150538"/>
    </source>
</evidence>
<evidence type="ECO:0000256" key="3">
    <source>
        <dbReference type="ARBA" id="ARBA00012111"/>
    </source>
</evidence>
<keyword evidence="12" id="KW-1185">Reference proteome</keyword>
<evidence type="ECO:0000256" key="8">
    <source>
        <dbReference type="ARBA" id="ARBA00023163"/>
    </source>
</evidence>
<dbReference type="GO" id="GO:0141221">
    <property type="term" value="F:histone deacetylase activity, hydrolytic mechanism"/>
    <property type="evidence" value="ECO:0007669"/>
    <property type="project" value="UniProtKB-EC"/>
</dbReference>
<keyword evidence="9" id="KW-0539">Nucleus</keyword>
<sequence>MLPDTMQSPSNPRNSLQAFKPPLKTGYVYDVRMRFHEPIITKEERGNDSHPEDPRRIFWIYDMLDVSGCLVQMKPIKVLRASEKAILRVHSKEYLKTIVATSQMETHQLLAQQELFDSIYLNTETYFCSLLSAGALIELSVAVAKGEVKDGIAIIRPPGHHSCATQAMGFCIFNNVAIAARELLDQNLAKRILIVDWDVHHGNGIQEAFREDPNVLYISIHRWENGKFYPEFSEGGVEYVGEGKGVGNMGDADYLYAFQKVVLPAAKEFDPDFIMVASGFDAAAGDPLGQCYVTPACYAYMTRSLKALARGKVVLSLEGGYNLDAVANSALGCVKALMQVDWNEGIVSTPARTTGYAVVPEYVLLGKDYKPEPVPTDMTTKLPSIKSAMPSEKCIETVELVRKTHAPYWACFNENTA</sequence>
<evidence type="ECO:0000259" key="10">
    <source>
        <dbReference type="Pfam" id="PF00850"/>
    </source>
</evidence>
<evidence type="ECO:0000256" key="7">
    <source>
        <dbReference type="ARBA" id="ARBA00023015"/>
    </source>
</evidence>
<keyword evidence="4" id="KW-0678">Repressor</keyword>
<dbReference type="AlphaFoldDB" id="A0A9W8A3N4"/>
<dbReference type="PRINTS" id="PR01270">
    <property type="entry name" value="HDASUPER"/>
</dbReference>
<keyword evidence="6" id="KW-0156">Chromatin regulator</keyword>
<reference evidence="11" key="1">
    <citation type="submission" date="2022-07" db="EMBL/GenBank/DDBJ databases">
        <title>Phylogenomic reconstructions and comparative analyses of Kickxellomycotina fungi.</title>
        <authorList>
            <person name="Reynolds N.K."/>
            <person name="Stajich J.E."/>
            <person name="Barry K."/>
            <person name="Grigoriev I.V."/>
            <person name="Crous P."/>
            <person name="Smith M.E."/>
        </authorList>
    </citation>
    <scope>NUCLEOTIDE SEQUENCE</scope>
    <source>
        <strain evidence="11">NBRC 100468</strain>
    </source>
</reference>
<dbReference type="PANTHER" id="PTHR10625">
    <property type="entry name" value="HISTONE DEACETYLASE HDAC1-RELATED"/>
    <property type="match status" value="1"/>
</dbReference>
<evidence type="ECO:0000256" key="9">
    <source>
        <dbReference type="ARBA" id="ARBA00023242"/>
    </source>
</evidence>